<keyword evidence="11" id="KW-1185">Reference proteome</keyword>
<keyword evidence="3" id="KW-0479">Metal-binding</keyword>
<evidence type="ECO:0000256" key="2">
    <source>
        <dbReference type="ARBA" id="ARBA00022679"/>
    </source>
</evidence>
<name>A0A165NWU8_9AGAM</name>
<feature type="compositionally biased region" description="Basic residues" evidence="8">
    <location>
        <begin position="17"/>
        <end position="29"/>
    </location>
</feature>
<evidence type="ECO:0000256" key="6">
    <source>
        <dbReference type="ARBA" id="ARBA00022786"/>
    </source>
</evidence>
<dbReference type="CDD" id="cd20339">
    <property type="entry name" value="BRcat_RBR_RNF216"/>
    <property type="match status" value="1"/>
</dbReference>
<feature type="region of interest" description="Disordered" evidence="8">
    <location>
        <begin position="212"/>
        <end position="252"/>
    </location>
</feature>
<feature type="compositionally biased region" description="Polar residues" evidence="8">
    <location>
        <begin position="84"/>
        <end position="97"/>
    </location>
</feature>
<evidence type="ECO:0000256" key="4">
    <source>
        <dbReference type="ARBA" id="ARBA00022737"/>
    </source>
</evidence>
<dbReference type="PROSITE" id="PS51873">
    <property type="entry name" value="TRIAD"/>
    <property type="match status" value="1"/>
</dbReference>
<gene>
    <name evidence="10" type="ORF">NEOLEDRAFT_1172659</name>
</gene>
<dbReference type="Gene3D" id="1.20.120.1750">
    <property type="match status" value="1"/>
</dbReference>
<evidence type="ECO:0000256" key="5">
    <source>
        <dbReference type="ARBA" id="ARBA00022771"/>
    </source>
</evidence>
<dbReference type="SMART" id="SM00647">
    <property type="entry name" value="IBR"/>
    <property type="match status" value="2"/>
</dbReference>
<dbReference type="OrthoDB" id="10009520at2759"/>
<dbReference type="GO" id="GO:0008270">
    <property type="term" value="F:zinc ion binding"/>
    <property type="evidence" value="ECO:0007669"/>
    <property type="project" value="UniProtKB-KW"/>
</dbReference>
<dbReference type="Proteomes" id="UP000076761">
    <property type="component" value="Unassembled WGS sequence"/>
</dbReference>
<dbReference type="CDD" id="cd16630">
    <property type="entry name" value="RING-HC_RBR_RNF216"/>
    <property type="match status" value="1"/>
</dbReference>
<keyword evidence="5" id="KW-0863">Zinc-finger</keyword>
<dbReference type="SUPFAM" id="SSF57850">
    <property type="entry name" value="RING/U-box"/>
    <property type="match status" value="2"/>
</dbReference>
<evidence type="ECO:0000256" key="1">
    <source>
        <dbReference type="ARBA" id="ARBA00004906"/>
    </source>
</evidence>
<dbReference type="GO" id="GO:0016740">
    <property type="term" value="F:transferase activity"/>
    <property type="evidence" value="ECO:0007669"/>
    <property type="project" value="UniProtKB-KW"/>
</dbReference>
<sequence>MDIIDISSSPESDLNLRAKRRGVTRRRTPAPKVSCDIIEITDSDSDLPQAMRRRSPAIKNKSGPFPSKAGPSRGPATQDAHEAGSSSHNAGKQNRSSRVPPGERPFPLFLPEDDGLDLTNAVPKTDEPHPPHPTPSPPAWPTPALEKVNDVDLIPACLAQVLEIVPDVEPAHAVLLIEQVSEIKKKKGEGAELRNVVEVVLHNLFESGDYPKVDRKGKGRDIGGAGKRAREDEKEGDGSSAKKTKPNSDSPLLDAPDDDIDCGCCFSPYAFNKLIQCPDAHLFCPDCMTSYVGNLLGMGDPNIKCMDQSGCKELFTDGELRRFMAPKLLELYEKVRTRKDIEAAQLDGLEECPYCEYKVVIESVEEKLFRCENKECGAVTCRACKKDNHLPKSCKEVEDDKKIDARHTVEEAMTKALMRNCPKCSKAFIKESGCNKMTCPNCRTLSCYVCRQVITGYDHFGQPPPYTGPKDANKCPLWDPVEQRHNDEVTKARNLAMEAVRLNNPDVSDKDVTVDLPPAPAPGPSNAQQRLAALPIHMPPLVHAAALPMPWGLPVRPVDRYMQHAPRAELARQLIREQRRQNRERIDMQLPHDAGAAARARAPAPAPVPHAPLWGLGGVDPFGVGDFQLRAGLQQPALDALRAQAGVGAAFPGRNVPPLGNEAPNLNAQQVGAVLDPAHAARMHLVFNDRAMRRAEQQLYPRPRCPPRRKHKAR</sequence>
<accession>A0A165NWU8</accession>
<feature type="region of interest" description="Disordered" evidence="8">
    <location>
        <begin position="1"/>
        <end position="137"/>
    </location>
</feature>
<dbReference type="PANTHER" id="PTHR22770:SF47">
    <property type="entry name" value="E3 UBIQUITIN-PROTEIN LIGASE RNF216"/>
    <property type="match status" value="1"/>
</dbReference>
<evidence type="ECO:0000259" key="9">
    <source>
        <dbReference type="PROSITE" id="PS51873"/>
    </source>
</evidence>
<keyword evidence="2" id="KW-0808">Transferase</keyword>
<keyword evidence="4" id="KW-0677">Repeat</keyword>
<dbReference type="PANTHER" id="PTHR22770">
    <property type="entry name" value="UBIQUITIN CONJUGATING ENZYME 7 INTERACTING PROTEIN-RELATED"/>
    <property type="match status" value="1"/>
</dbReference>
<feature type="compositionally biased region" description="Basic and acidic residues" evidence="8">
    <location>
        <begin position="228"/>
        <end position="237"/>
    </location>
</feature>
<dbReference type="InterPro" id="IPR047544">
    <property type="entry name" value="RING-HC_RBR_RNF216"/>
</dbReference>
<dbReference type="InterPro" id="IPR002867">
    <property type="entry name" value="IBR_dom"/>
</dbReference>
<proteinExistence type="predicted"/>
<evidence type="ECO:0000256" key="7">
    <source>
        <dbReference type="ARBA" id="ARBA00022833"/>
    </source>
</evidence>
<dbReference type="InterPro" id="IPR047546">
    <property type="entry name" value="Rcat_RBR_RNF216"/>
</dbReference>
<dbReference type="InterPro" id="IPR051628">
    <property type="entry name" value="LUBAC_E3_Ligases"/>
</dbReference>
<evidence type="ECO:0000256" key="8">
    <source>
        <dbReference type="SAM" id="MobiDB-lite"/>
    </source>
</evidence>
<evidence type="ECO:0000313" key="10">
    <source>
        <dbReference type="EMBL" id="KZT20220.1"/>
    </source>
</evidence>
<evidence type="ECO:0000256" key="3">
    <source>
        <dbReference type="ARBA" id="ARBA00022723"/>
    </source>
</evidence>
<dbReference type="STRING" id="1314782.A0A165NWU8"/>
<dbReference type="InParanoid" id="A0A165NWU8"/>
<keyword evidence="6" id="KW-0833">Ubl conjugation pathway</keyword>
<dbReference type="Pfam" id="PF26200">
    <property type="entry name" value="Rcat_RNF216"/>
    <property type="match status" value="1"/>
</dbReference>
<dbReference type="EMBL" id="KV425624">
    <property type="protein sequence ID" value="KZT20220.1"/>
    <property type="molecule type" value="Genomic_DNA"/>
</dbReference>
<keyword evidence="7" id="KW-0862">Zinc</keyword>
<reference evidence="10 11" key="1">
    <citation type="journal article" date="2016" name="Mol. Biol. Evol.">
        <title>Comparative Genomics of Early-Diverging Mushroom-Forming Fungi Provides Insights into the Origins of Lignocellulose Decay Capabilities.</title>
        <authorList>
            <person name="Nagy L.G."/>
            <person name="Riley R."/>
            <person name="Tritt A."/>
            <person name="Adam C."/>
            <person name="Daum C."/>
            <person name="Floudas D."/>
            <person name="Sun H."/>
            <person name="Yadav J.S."/>
            <person name="Pangilinan J."/>
            <person name="Larsson K.H."/>
            <person name="Matsuura K."/>
            <person name="Barry K."/>
            <person name="Labutti K."/>
            <person name="Kuo R."/>
            <person name="Ohm R.A."/>
            <person name="Bhattacharya S.S."/>
            <person name="Shirouzu T."/>
            <person name="Yoshinaga Y."/>
            <person name="Martin F.M."/>
            <person name="Grigoriev I.V."/>
            <person name="Hibbett D.S."/>
        </authorList>
    </citation>
    <scope>NUCLEOTIDE SEQUENCE [LARGE SCALE GENOMIC DNA]</scope>
    <source>
        <strain evidence="10 11">HHB14362 ss-1</strain>
    </source>
</reference>
<dbReference type="InterPro" id="IPR047545">
    <property type="entry name" value="BRcat_RBR_RNF216"/>
</dbReference>
<protein>
    <recommendedName>
        <fullName evidence="9">RING-type domain-containing protein</fullName>
    </recommendedName>
</protein>
<comment type="pathway">
    <text evidence="1">Protein modification; protein ubiquitination.</text>
</comment>
<feature type="compositionally biased region" description="Low complexity" evidence="8">
    <location>
        <begin position="1"/>
        <end position="13"/>
    </location>
</feature>
<dbReference type="InterPro" id="IPR044066">
    <property type="entry name" value="TRIAD_supradom"/>
</dbReference>
<feature type="domain" description="RING-type" evidence="9">
    <location>
        <begin position="258"/>
        <end position="470"/>
    </location>
</feature>
<organism evidence="10 11">
    <name type="scientific">Neolentinus lepideus HHB14362 ss-1</name>
    <dbReference type="NCBI Taxonomy" id="1314782"/>
    <lineage>
        <taxon>Eukaryota</taxon>
        <taxon>Fungi</taxon>
        <taxon>Dikarya</taxon>
        <taxon>Basidiomycota</taxon>
        <taxon>Agaricomycotina</taxon>
        <taxon>Agaricomycetes</taxon>
        <taxon>Gloeophyllales</taxon>
        <taxon>Gloeophyllaceae</taxon>
        <taxon>Neolentinus</taxon>
    </lineage>
</organism>
<dbReference type="AlphaFoldDB" id="A0A165NWU8"/>
<evidence type="ECO:0000313" key="11">
    <source>
        <dbReference type="Proteomes" id="UP000076761"/>
    </source>
</evidence>
<feature type="compositionally biased region" description="Basic and acidic residues" evidence="8">
    <location>
        <begin position="212"/>
        <end position="221"/>
    </location>
</feature>
<dbReference type="CDD" id="cd20353">
    <property type="entry name" value="Rcat_RBR_RNF216"/>
    <property type="match status" value="1"/>
</dbReference>